<protein>
    <submittedName>
        <fullName evidence="3">Uncharacterized protein</fullName>
    </submittedName>
</protein>
<dbReference type="Proteomes" id="UP000552836">
    <property type="component" value="Unassembled WGS sequence"/>
</dbReference>
<feature type="compositionally biased region" description="Low complexity" evidence="1">
    <location>
        <begin position="71"/>
        <end position="81"/>
    </location>
</feature>
<proteinExistence type="predicted"/>
<feature type="region of interest" description="Disordered" evidence="1">
    <location>
        <begin position="53"/>
        <end position="95"/>
    </location>
</feature>
<reference evidence="2" key="1">
    <citation type="journal article" date="2014" name="Int. J. Syst. Evol. Microbiol.">
        <title>Complete genome of a new Firmicutes species belonging to the dominant human colonic microbiota ('Ruminococcus bicirculans') reveals two chromosomes and a selective capacity to utilize plant glucans.</title>
        <authorList>
            <consortium name="NISC Comparative Sequencing Program"/>
            <person name="Wegmann U."/>
            <person name="Louis P."/>
            <person name="Goesmann A."/>
            <person name="Henrissat B."/>
            <person name="Duncan S.H."/>
            <person name="Flint H.J."/>
        </authorList>
    </citation>
    <scope>NUCLEOTIDE SEQUENCE</scope>
    <source>
        <strain evidence="2">CGMCC 4.5581</strain>
    </source>
</reference>
<comment type="caution">
    <text evidence="3">The sequence shown here is derived from an EMBL/GenBank/DDBJ whole genome shotgun (WGS) entry which is preliminary data.</text>
</comment>
<evidence type="ECO:0000313" key="2">
    <source>
        <dbReference type="EMBL" id="GGL74201.1"/>
    </source>
</evidence>
<reference evidence="5" key="2">
    <citation type="journal article" date="2019" name="Int. J. Syst. Evol. Microbiol.">
        <title>The Global Catalogue of Microorganisms (GCM) 10K type strain sequencing project: providing services to taxonomists for standard genome sequencing and annotation.</title>
        <authorList>
            <consortium name="The Broad Institute Genomics Platform"/>
            <consortium name="The Broad Institute Genome Sequencing Center for Infectious Disease"/>
            <person name="Wu L."/>
            <person name="Ma J."/>
        </authorList>
    </citation>
    <scope>NUCLEOTIDE SEQUENCE [LARGE SCALE GENOMIC DNA]</scope>
    <source>
        <strain evidence="5">CGMCC 4.5581</strain>
    </source>
</reference>
<evidence type="ECO:0000313" key="5">
    <source>
        <dbReference type="Proteomes" id="UP000648663"/>
    </source>
</evidence>
<dbReference type="EMBL" id="BMMI01000006">
    <property type="protein sequence ID" value="GGL74201.1"/>
    <property type="molecule type" value="Genomic_DNA"/>
</dbReference>
<dbReference type="AlphaFoldDB" id="A0A846LT48"/>
<evidence type="ECO:0000313" key="4">
    <source>
        <dbReference type="Proteomes" id="UP000552836"/>
    </source>
</evidence>
<name>A0A846LT48_9ACTN</name>
<sequence length="95" mass="9795">MFVPALRPAVSFGVECAWTAALGGSLAANLVTLNPLVTLGPVSSALQRCAVRTHDRTARGRNQSVTAGQRAAGPPEAASPAPDHRGRAAAARLRR</sequence>
<accession>A0A846LT48</accession>
<evidence type="ECO:0000313" key="3">
    <source>
        <dbReference type="EMBL" id="NIH69482.1"/>
    </source>
</evidence>
<dbReference type="Proteomes" id="UP000648663">
    <property type="component" value="Unassembled WGS sequence"/>
</dbReference>
<reference evidence="2" key="4">
    <citation type="submission" date="2024-05" db="EMBL/GenBank/DDBJ databases">
        <authorList>
            <person name="Sun Q."/>
            <person name="Zhou Y."/>
        </authorList>
    </citation>
    <scope>NUCLEOTIDE SEQUENCE</scope>
    <source>
        <strain evidence="2">CGMCC 4.5581</strain>
    </source>
</reference>
<reference evidence="3 4" key="3">
    <citation type="submission" date="2020-02" db="EMBL/GenBank/DDBJ databases">
        <title>Sequencing the genomes of 1000 actinobacteria strains.</title>
        <authorList>
            <person name="Klenk H.-P."/>
        </authorList>
    </citation>
    <scope>NUCLEOTIDE SEQUENCE [LARGE SCALE GENOMIC DNA]</scope>
    <source>
        <strain evidence="3 4">DSM 45201</strain>
    </source>
</reference>
<gene>
    <name evidence="3" type="ORF">FB380_003970</name>
    <name evidence="2" type="ORF">GCM10011589_32830</name>
</gene>
<dbReference type="EMBL" id="JAAMPA010000002">
    <property type="protein sequence ID" value="NIH69482.1"/>
    <property type="molecule type" value="Genomic_DNA"/>
</dbReference>
<organism evidence="3 4">
    <name type="scientific">Modestobacter marinus</name>
    <dbReference type="NCBI Taxonomy" id="477641"/>
    <lineage>
        <taxon>Bacteria</taxon>
        <taxon>Bacillati</taxon>
        <taxon>Actinomycetota</taxon>
        <taxon>Actinomycetes</taxon>
        <taxon>Geodermatophilales</taxon>
        <taxon>Geodermatophilaceae</taxon>
        <taxon>Modestobacter</taxon>
    </lineage>
</organism>
<keyword evidence="5" id="KW-1185">Reference proteome</keyword>
<evidence type="ECO:0000256" key="1">
    <source>
        <dbReference type="SAM" id="MobiDB-lite"/>
    </source>
</evidence>